<keyword evidence="3" id="KW-1185">Reference proteome</keyword>
<gene>
    <name evidence="2" type="ORF">Pcinc_043295</name>
</gene>
<feature type="region of interest" description="Disordered" evidence="1">
    <location>
        <begin position="1"/>
        <end position="66"/>
    </location>
</feature>
<feature type="compositionally biased region" description="Low complexity" evidence="1">
    <location>
        <begin position="98"/>
        <end position="115"/>
    </location>
</feature>
<comment type="caution">
    <text evidence="2">The sequence shown here is derived from an EMBL/GenBank/DDBJ whole genome shotgun (WGS) entry which is preliminary data.</text>
</comment>
<protein>
    <submittedName>
        <fullName evidence="2">Uncharacterized protein</fullName>
    </submittedName>
</protein>
<proteinExistence type="predicted"/>
<feature type="region of interest" description="Disordered" evidence="1">
    <location>
        <begin position="84"/>
        <end position="138"/>
    </location>
</feature>
<evidence type="ECO:0000313" key="3">
    <source>
        <dbReference type="Proteomes" id="UP001286313"/>
    </source>
</evidence>
<dbReference type="AlphaFoldDB" id="A0AAE1EF74"/>
<evidence type="ECO:0000256" key="1">
    <source>
        <dbReference type="SAM" id="MobiDB-lite"/>
    </source>
</evidence>
<organism evidence="2 3">
    <name type="scientific">Petrolisthes cinctipes</name>
    <name type="common">Flat porcelain crab</name>
    <dbReference type="NCBI Taxonomy" id="88211"/>
    <lineage>
        <taxon>Eukaryota</taxon>
        <taxon>Metazoa</taxon>
        <taxon>Ecdysozoa</taxon>
        <taxon>Arthropoda</taxon>
        <taxon>Crustacea</taxon>
        <taxon>Multicrustacea</taxon>
        <taxon>Malacostraca</taxon>
        <taxon>Eumalacostraca</taxon>
        <taxon>Eucarida</taxon>
        <taxon>Decapoda</taxon>
        <taxon>Pleocyemata</taxon>
        <taxon>Anomura</taxon>
        <taxon>Galatheoidea</taxon>
        <taxon>Porcellanidae</taxon>
        <taxon>Petrolisthes</taxon>
    </lineage>
</organism>
<reference evidence="2" key="1">
    <citation type="submission" date="2023-10" db="EMBL/GenBank/DDBJ databases">
        <title>Genome assemblies of two species of porcelain crab, Petrolisthes cinctipes and Petrolisthes manimaculis (Anomura: Porcellanidae).</title>
        <authorList>
            <person name="Angst P."/>
        </authorList>
    </citation>
    <scope>NUCLEOTIDE SEQUENCE</scope>
    <source>
        <strain evidence="2">PB745_01</strain>
        <tissue evidence="2">Gill</tissue>
    </source>
</reference>
<dbReference type="Proteomes" id="UP001286313">
    <property type="component" value="Unassembled WGS sequence"/>
</dbReference>
<dbReference type="EMBL" id="JAWQEG010008610">
    <property type="protein sequence ID" value="KAK3849972.1"/>
    <property type="molecule type" value="Genomic_DNA"/>
</dbReference>
<sequence>MRRGYWAAGRRPWGPGRSDGGWRTPRQEKQQQEDTEEAAAATRPPPRAHVQRVGRGGPLVGPRVRGASHGWLYRDTEHYADRADRHGGGCPCSRRSFSAPTARLPRRAPPAASHHPAPPIPAPSALGGVSPARPLSSL</sequence>
<evidence type="ECO:0000313" key="2">
    <source>
        <dbReference type="EMBL" id="KAK3849972.1"/>
    </source>
</evidence>
<accession>A0AAE1EF74</accession>
<name>A0AAE1EF74_PETCI</name>